<dbReference type="GeneID" id="25917836"/>
<evidence type="ECO:0000313" key="1">
    <source>
        <dbReference type="EMBL" id="KNC70144.1"/>
    </source>
</evidence>
<accession>A0A0L0F0M6</accession>
<evidence type="ECO:0000313" key="2">
    <source>
        <dbReference type="Proteomes" id="UP000054560"/>
    </source>
</evidence>
<name>A0A0L0F0M6_9EUKA</name>
<dbReference type="Gene3D" id="3.40.50.720">
    <property type="entry name" value="NAD(P)-binding Rossmann-like Domain"/>
    <property type="match status" value="1"/>
</dbReference>
<proteinExistence type="predicted"/>
<dbReference type="OrthoDB" id="201656at2759"/>
<dbReference type="Proteomes" id="UP000054560">
    <property type="component" value="Unassembled WGS sequence"/>
</dbReference>
<sequence length="125" mass="13890">MCVNASCIVSACACIPTFQTPAPVSTCQRIPIPPRQPDHTPICVAIATDGSCGLSVDRVIDYRCEDWWQLEEYIADPFDVIFDTVGTYESWQRANVDQGSVLTLGIEGGHYVTYTGDERYYHLHG</sequence>
<dbReference type="EMBL" id="KQ252008">
    <property type="protein sequence ID" value="KNC70144.1"/>
    <property type="molecule type" value="Genomic_DNA"/>
</dbReference>
<gene>
    <name evidence="1" type="ORF">SARC_17332</name>
</gene>
<reference evidence="1 2" key="1">
    <citation type="submission" date="2011-02" db="EMBL/GenBank/DDBJ databases">
        <title>The Genome Sequence of Sphaeroforma arctica JP610.</title>
        <authorList>
            <consortium name="The Broad Institute Genome Sequencing Platform"/>
            <person name="Russ C."/>
            <person name="Cuomo C."/>
            <person name="Young S.K."/>
            <person name="Zeng Q."/>
            <person name="Gargeya S."/>
            <person name="Alvarado L."/>
            <person name="Berlin A."/>
            <person name="Chapman S.B."/>
            <person name="Chen Z."/>
            <person name="Freedman E."/>
            <person name="Gellesch M."/>
            <person name="Goldberg J."/>
            <person name="Griggs A."/>
            <person name="Gujja S."/>
            <person name="Heilman E."/>
            <person name="Heiman D."/>
            <person name="Howarth C."/>
            <person name="Mehta T."/>
            <person name="Neiman D."/>
            <person name="Pearson M."/>
            <person name="Roberts A."/>
            <person name="Saif S."/>
            <person name="Shea T."/>
            <person name="Shenoy N."/>
            <person name="Sisk P."/>
            <person name="Stolte C."/>
            <person name="Sykes S."/>
            <person name="White J."/>
            <person name="Yandava C."/>
            <person name="Burger G."/>
            <person name="Gray M.W."/>
            <person name="Holland P.W.H."/>
            <person name="King N."/>
            <person name="Lang F.B.F."/>
            <person name="Roger A.J."/>
            <person name="Ruiz-Trillo I."/>
            <person name="Haas B."/>
            <person name="Nusbaum C."/>
            <person name="Birren B."/>
        </authorList>
    </citation>
    <scope>NUCLEOTIDE SEQUENCE [LARGE SCALE GENOMIC DNA]</scope>
    <source>
        <strain evidence="1 2">JP610</strain>
    </source>
</reference>
<feature type="non-terminal residue" evidence="1">
    <location>
        <position position="125"/>
    </location>
</feature>
<organism evidence="1 2">
    <name type="scientific">Sphaeroforma arctica JP610</name>
    <dbReference type="NCBI Taxonomy" id="667725"/>
    <lineage>
        <taxon>Eukaryota</taxon>
        <taxon>Ichthyosporea</taxon>
        <taxon>Ichthyophonida</taxon>
        <taxon>Sphaeroforma</taxon>
    </lineage>
</organism>
<dbReference type="AlphaFoldDB" id="A0A0L0F0M6"/>
<keyword evidence="2" id="KW-1185">Reference proteome</keyword>
<protein>
    <submittedName>
        <fullName evidence="1">Uncharacterized protein</fullName>
    </submittedName>
</protein>
<dbReference type="RefSeq" id="XP_014144046.1">
    <property type="nucleotide sequence ID" value="XM_014288571.1"/>
</dbReference>